<reference evidence="2" key="1">
    <citation type="submission" date="2020-02" db="EMBL/GenBank/DDBJ databases">
        <authorList>
            <person name="Gao J."/>
            <person name="Sun J."/>
        </authorList>
    </citation>
    <scope>NUCLEOTIDE SEQUENCE</scope>
    <source>
        <strain evidence="2">602-2</strain>
    </source>
</reference>
<evidence type="ECO:0000313" key="2">
    <source>
        <dbReference type="EMBL" id="NGM51665.1"/>
    </source>
</evidence>
<feature type="signal peptide" evidence="1">
    <location>
        <begin position="1"/>
        <end position="23"/>
    </location>
</feature>
<feature type="chain" id="PRO_5026323780" evidence="1">
    <location>
        <begin position="24"/>
        <end position="439"/>
    </location>
</feature>
<organism evidence="2">
    <name type="scientific">Caulobacter sp. 602-2</name>
    <dbReference type="NCBI Taxonomy" id="2710887"/>
    <lineage>
        <taxon>Bacteria</taxon>
        <taxon>Pseudomonadati</taxon>
        <taxon>Pseudomonadota</taxon>
        <taxon>Alphaproteobacteria</taxon>
        <taxon>Caulobacterales</taxon>
        <taxon>Caulobacteraceae</taxon>
        <taxon>Caulobacter</taxon>
    </lineage>
</organism>
<proteinExistence type="predicted"/>
<accession>A0A6G4R2E4</accession>
<dbReference type="AlphaFoldDB" id="A0A6G4R2E4"/>
<keyword evidence="1" id="KW-0732">Signal</keyword>
<dbReference type="RefSeq" id="WP_165261361.1">
    <property type="nucleotide sequence ID" value="NZ_JAAKGT010000010.1"/>
</dbReference>
<comment type="caution">
    <text evidence="2">The sequence shown here is derived from an EMBL/GenBank/DDBJ whole genome shotgun (WGS) entry which is preliminary data.</text>
</comment>
<sequence length="439" mass="47693">MKILASAAIAAVLVAAAPQVASAQSEASSFKRDKHTSVRQRPRPDYEAAGVRLGGFMAYPRLTVDVERDDNIYAVATGETDDTIWRVKPQLAVRSDWSRHSLGFFASSTINRYSDFDTENTEEYTFGVNGRVDIVRGANVSAGLQTQKLTEPRSAPTSPLSAAKPIQYDLTTASLTGVKEFNRLRLTGKFESKLFDYEDGVNGAGGVVEQDTRDRDEFFYGVKADYAISPDTALYVSLTGNTKNYDILNPAVPASGATPAQPAYSRDSDGFVLLFGADFELAQALRGQVDAGYMRQSYDDYKNIGSLTSKNLDGFSTKTQVEWFPTELTTVTFNAARSIEESVASGSGGFISSGGSVAVDHELLRNVLLSGQANYGKDDYDGIDREDKRSGAKASVAYLMNRRVGVFLTYTYLKQKSDGAQASKSFTDNKLAASVALQF</sequence>
<name>A0A6G4R2E4_9CAUL</name>
<protein>
    <submittedName>
        <fullName evidence="2">Outer membrane beta-barrel protein</fullName>
    </submittedName>
</protein>
<dbReference type="Pfam" id="PF10082">
    <property type="entry name" value="BBP2_2"/>
    <property type="match status" value="1"/>
</dbReference>
<evidence type="ECO:0000256" key="1">
    <source>
        <dbReference type="SAM" id="SignalP"/>
    </source>
</evidence>
<gene>
    <name evidence="2" type="ORF">G5B46_18795</name>
</gene>
<dbReference type="EMBL" id="JAAKGT010000010">
    <property type="protein sequence ID" value="NGM51665.1"/>
    <property type="molecule type" value="Genomic_DNA"/>
</dbReference>
<dbReference type="InterPro" id="IPR018759">
    <property type="entry name" value="BBP2_2"/>
</dbReference>